<organism evidence="8 9">
    <name type="scientific">Limulus polyphemus</name>
    <name type="common">Atlantic horseshoe crab</name>
    <dbReference type="NCBI Taxonomy" id="6850"/>
    <lineage>
        <taxon>Eukaryota</taxon>
        <taxon>Metazoa</taxon>
        <taxon>Ecdysozoa</taxon>
        <taxon>Arthropoda</taxon>
        <taxon>Chelicerata</taxon>
        <taxon>Merostomata</taxon>
        <taxon>Xiphosura</taxon>
        <taxon>Limulidae</taxon>
        <taxon>Limulus</taxon>
    </lineage>
</organism>
<feature type="domain" description="C3H1-type" evidence="7">
    <location>
        <begin position="152"/>
        <end position="180"/>
    </location>
</feature>
<reference evidence="9" key="1">
    <citation type="submission" date="2025-08" db="UniProtKB">
        <authorList>
            <consortium name="RefSeq"/>
        </authorList>
    </citation>
    <scope>IDENTIFICATION</scope>
    <source>
        <tissue evidence="9">Muscle</tissue>
    </source>
</reference>
<feature type="zinc finger region" description="C3H1-type" evidence="5">
    <location>
        <begin position="152"/>
        <end position="180"/>
    </location>
</feature>
<evidence type="ECO:0000256" key="6">
    <source>
        <dbReference type="SAM" id="MobiDB-lite"/>
    </source>
</evidence>
<keyword evidence="8" id="KW-1185">Reference proteome</keyword>
<feature type="domain" description="C3H1-type" evidence="7">
    <location>
        <begin position="114"/>
        <end position="142"/>
    </location>
</feature>
<evidence type="ECO:0000256" key="2">
    <source>
        <dbReference type="ARBA" id="ARBA00022737"/>
    </source>
</evidence>
<evidence type="ECO:0000256" key="4">
    <source>
        <dbReference type="ARBA" id="ARBA00022833"/>
    </source>
</evidence>
<dbReference type="Proteomes" id="UP000694941">
    <property type="component" value="Unplaced"/>
</dbReference>
<evidence type="ECO:0000313" key="9">
    <source>
        <dbReference type="RefSeq" id="XP_013784261.1"/>
    </source>
</evidence>
<dbReference type="InterPro" id="IPR036855">
    <property type="entry name" value="Znf_CCCH_sf"/>
</dbReference>
<accession>A0ABM1BL96</accession>
<evidence type="ECO:0000256" key="5">
    <source>
        <dbReference type="PROSITE-ProRule" id="PRU00723"/>
    </source>
</evidence>
<dbReference type="PROSITE" id="PS50103">
    <property type="entry name" value="ZF_C3H1"/>
    <property type="match status" value="2"/>
</dbReference>
<keyword evidence="2" id="KW-0677">Repeat</keyword>
<dbReference type="InterPro" id="IPR045877">
    <property type="entry name" value="ZFP36-like"/>
</dbReference>
<sequence>MSTALVPCCEWNDTFSKNNVSAHKRSFPLDRRPLISPPLNVAGSRRSSASAASNVIPPTSKSVLTFQKSINGVGMHQPISSPVDNVSCGPKEHRRLDRSFSEPATKPTQANSSRYKTELCRPFEENGTCKYGDKCQFAHGAQELRTLARHPKYKTELCRTFHTTGLCPYGPRCHFIHNSEELRKHMLNNLHAGLNPLQYPEGPSEQPRAGLGASRPKTLSLGSFSLGSTGEMSPPSSLSASPTSLNSFFPDDNFGTFFSTHHAPGSTHRSASFPFCQDFALLMSPVKQQPCLSTFGGSQPSLNPFIISTLGGDMAGENPVCSDPLYSPVHAPPSPANSLNSELDNLSSAFDINHNLPRLPIFSKLSVFDSD</sequence>
<feature type="region of interest" description="Disordered" evidence="6">
    <location>
        <begin position="81"/>
        <end position="113"/>
    </location>
</feature>
<feature type="zinc finger region" description="C3H1-type" evidence="5">
    <location>
        <begin position="114"/>
        <end position="142"/>
    </location>
</feature>
<dbReference type="SMART" id="SM00356">
    <property type="entry name" value="ZnF_C3H1"/>
    <property type="match status" value="2"/>
</dbReference>
<feature type="compositionally biased region" description="Basic and acidic residues" evidence="6">
    <location>
        <begin position="90"/>
        <end position="100"/>
    </location>
</feature>
<dbReference type="Gene3D" id="4.10.1000.10">
    <property type="entry name" value="Zinc finger, CCCH-type"/>
    <property type="match status" value="2"/>
</dbReference>
<evidence type="ECO:0000313" key="8">
    <source>
        <dbReference type="Proteomes" id="UP000694941"/>
    </source>
</evidence>
<proteinExistence type="predicted"/>
<feature type="region of interest" description="Disordered" evidence="6">
    <location>
        <begin position="223"/>
        <end position="242"/>
    </location>
</feature>
<name>A0ABM1BL96_LIMPO</name>
<protein>
    <submittedName>
        <fullName evidence="9">mRNA decay activator protein ZFP36L1-like</fullName>
    </submittedName>
</protein>
<gene>
    <name evidence="9" type="primary">LOC106468385</name>
</gene>
<keyword evidence="4 5" id="KW-0862">Zinc</keyword>
<evidence type="ECO:0000256" key="1">
    <source>
        <dbReference type="ARBA" id="ARBA00022723"/>
    </source>
</evidence>
<evidence type="ECO:0000259" key="7">
    <source>
        <dbReference type="PROSITE" id="PS50103"/>
    </source>
</evidence>
<keyword evidence="3 5" id="KW-0863">Zinc-finger</keyword>
<dbReference type="PANTHER" id="PTHR12547:SF18">
    <property type="entry name" value="PROTEIN TIS11"/>
    <property type="match status" value="1"/>
</dbReference>
<keyword evidence="1 5" id="KW-0479">Metal-binding</keyword>
<evidence type="ECO:0000256" key="3">
    <source>
        <dbReference type="ARBA" id="ARBA00022771"/>
    </source>
</evidence>
<dbReference type="SUPFAM" id="SSF90229">
    <property type="entry name" value="CCCH zinc finger"/>
    <property type="match status" value="2"/>
</dbReference>
<dbReference type="Pfam" id="PF00642">
    <property type="entry name" value="zf-CCCH"/>
    <property type="match status" value="2"/>
</dbReference>
<dbReference type="RefSeq" id="XP_013784261.1">
    <property type="nucleotide sequence ID" value="XM_013928807.2"/>
</dbReference>
<dbReference type="InterPro" id="IPR000571">
    <property type="entry name" value="Znf_CCCH"/>
</dbReference>
<dbReference type="PANTHER" id="PTHR12547">
    <property type="entry name" value="CCCH ZINC FINGER/TIS11-RELATED"/>
    <property type="match status" value="1"/>
</dbReference>
<dbReference type="GeneID" id="106468385"/>